<protein>
    <submittedName>
        <fullName evidence="1">Uncharacterized protein</fullName>
    </submittedName>
</protein>
<dbReference type="AlphaFoldDB" id="A0A2P2NZ27"/>
<reference evidence="1" key="1">
    <citation type="submission" date="2018-02" db="EMBL/GenBank/DDBJ databases">
        <title>Rhizophora mucronata_Transcriptome.</title>
        <authorList>
            <person name="Meera S.P."/>
            <person name="Sreeshan A."/>
            <person name="Augustine A."/>
        </authorList>
    </citation>
    <scope>NUCLEOTIDE SEQUENCE</scope>
    <source>
        <tissue evidence="1">Leaf</tissue>
    </source>
</reference>
<proteinExistence type="predicted"/>
<dbReference type="EMBL" id="GGEC01067218">
    <property type="protein sequence ID" value="MBX47702.1"/>
    <property type="molecule type" value="Transcribed_RNA"/>
</dbReference>
<evidence type="ECO:0000313" key="1">
    <source>
        <dbReference type="EMBL" id="MBX47702.1"/>
    </source>
</evidence>
<sequence>MTQFLSTMLKTAAAYFSMTNQIFHFFSLEISLNSTCT</sequence>
<accession>A0A2P2NZ27</accession>
<name>A0A2P2NZ27_RHIMU</name>
<organism evidence="1">
    <name type="scientific">Rhizophora mucronata</name>
    <name type="common">Asiatic mangrove</name>
    <dbReference type="NCBI Taxonomy" id="61149"/>
    <lineage>
        <taxon>Eukaryota</taxon>
        <taxon>Viridiplantae</taxon>
        <taxon>Streptophyta</taxon>
        <taxon>Embryophyta</taxon>
        <taxon>Tracheophyta</taxon>
        <taxon>Spermatophyta</taxon>
        <taxon>Magnoliopsida</taxon>
        <taxon>eudicotyledons</taxon>
        <taxon>Gunneridae</taxon>
        <taxon>Pentapetalae</taxon>
        <taxon>rosids</taxon>
        <taxon>fabids</taxon>
        <taxon>Malpighiales</taxon>
        <taxon>Rhizophoraceae</taxon>
        <taxon>Rhizophora</taxon>
    </lineage>
</organism>